<dbReference type="eggNOG" id="ENOG502SUMI">
    <property type="taxonomic scope" value="Eukaryota"/>
</dbReference>
<dbReference type="Proteomes" id="UP000012174">
    <property type="component" value="Unassembled WGS sequence"/>
</dbReference>
<keyword evidence="1" id="KW-0472">Membrane</keyword>
<dbReference type="OrthoDB" id="3529721at2759"/>
<keyword evidence="3" id="KW-1185">Reference proteome</keyword>
<feature type="transmembrane region" description="Helical" evidence="1">
    <location>
        <begin position="64"/>
        <end position="86"/>
    </location>
</feature>
<evidence type="ECO:0000313" key="2">
    <source>
        <dbReference type="EMBL" id="EMR63311.1"/>
    </source>
</evidence>
<feature type="transmembrane region" description="Helical" evidence="1">
    <location>
        <begin position="98"/>
        <end position="118"/>
    </location>
</feature>
<evidence type="ECO:0008006" key="4">
    <source>
        <dbReference type="Google" id="ProtNLM"/>
    </source>
</evidence>
<evidence type="ECO:0000256" key="1">
    <source>
        <dbReference type="SAM" id="Phobius"/>
    </source>
</evidence>
<dbReference type="AlphaFoldDB" id="M7T0E1"/>
<accession>M7T0E1</accession>
<sequence length="160" mass="17908">MLSYFLKPGLTQAIYAGNALWFGSAFYHFGFDQKNIMRRISLRNQSGDPTVKNSAAGDLWHHDILSYLGSMNSALAVLAAIRLYALWRPSRVLGKEDIALDVTAMIVLGVGNFSQAILNFTRSRWNDRWIMGKGFDRITVLDTLFTILDCSAALARIVTM</sequence>
<dbReference type="EMBL" id="KB707241">
    <property type="protein sequence ID" value="EMR63311.1"/>
    <property type="molecule type" value="Genomic_DNA"/>
</dbReference>
<dbReference type="KEGG" id="ela:UCREL1_9744"/>
<dbReference type="HOGENOM" id="CLU_139324_0_0_1"/>
<name>M7T0E1_EUTLA</name>
<reference evidence="3" key="1">
    <citation type="journal article" date="2013" name="Genome Announc.">
        <title>Draft genome sequence of the grapevine dieback fungus Eutypa lata UCR-EL1.</title>
        <authorList>
            <person name="Blanco-Ulate B."/>
            <person name="Rolshausen P.E."/>
            <person name="Cantu D."/>
        </authorList>
    </citation>
    <scope>NUCLEOTIDE SEQUENCE [LARGE SCALE GENOMIC DNA]</scope>
    <source>
        <strain evidence="3">UCR-EL1</strain>
    </source>
</reference>
<organism evidence="2 3">
    <name type="scientific">Eutypa lata (strain UCR-EL1)</name>
    <name type="common">Grapevine dieback disease fungus</name>
    <name type="synonym">Eutypa armeniacae</name>
    <dbReference type="NCBI Taxonomy" id="1287681"/>
    <lineage>
        <taxon>Eukaryota</taxon>
        <taxon>Fungi</taxon>
        <taxon>Dikarya</taxon>
        <taxon>Ascomycota</taxon>
        <taxon>Pezizomycotina</taxon>
        <taxon>Sordariomycetes</taxon>
        <taxon>Xylariomycetidae</taxon>
        <taxon>Xylariales</taxon>
        <taxon>Diatrypaceae</taxon>
        <taxon>Eutypa</taxon>
    </lineage>
</organism>
<keyword evidence="1" id="KW-0812">Transmembrane</keyword>
<proteinExistence type="predicted"/>
<keyword evidence="1" id="KW-1133">Transmembrane helix</keyword>
<feature type="transmembrane region" description="Helical" evidence="1">
    <location>
        <begin position="12"/>
        <end position="31"/>
    </location>
</feature>
<gene>
    <name evidence="2" type="ORF">UCREL1_9744</name>
</gene>
<evidence type="ECO:0000313" key="3">
    <source>
        <dbReference type="Proteomes" id="UP000012174"/>
    </source>
</evidence>
<dbReference type="OMA" id="YHARRTG"/>
<protein>
    <recommendedName>
        <fullName evidence="4">Integral membrane protein</fullName>
    </recommendedName>
</protein>